<sequence>MKAFPAYPSKEDYSLWEIFKREEYTKATPKKQNEVKLQSAQFQYDHESNCCLIENKFPVISPQELRGKSVLDLGCFTGGRIAYWKERYEFGEARGIDINPIFQEAGGLFAEKKNLDIEFQTGFGEELPYEPNSFDFITFCTNFNCHSIHLFTIYQIM</sequence>
<dbReference type="Pfam" id="PF13649">
    <property type="entry name" value="Methyltransf_25"/>
    <property type="match status" value="1"/>
</dbReference>
<comment type="caution">
    <text evidence="2">The sequence shown here is derived from an EMBL/GenBank/DDBJ whole genome shotgun (WGS) entry which is preliminary data.</text>
</comment>
<protein>
    <recommendedName>
        <fullName evidence="1">Methyltransferase domain-containing protein</fullName>
    </recommendedName>
</protein>
<evidence type="ECO:0000313" key="2">
    <source>
        <dbReference type="EMBL" id="KKK63174.1"/>
    </source>
</evidence>
<dbReference type="AlphaFoldDB" id="A0A0F8Z9P5"/>
<dbReference type="InterPro" id="IPR041698">
    <property type="entry name" value="Methyltransf_25"/>
</dbReference>
<dbReference type="InterPro" id="IPR029063">
    <property type="entry name" value="SAM-dependent_MTases_sf"/>
</dbReference>
<organism evidence="2">
    <name type="scientific">marine sediment metagenome</name>
    <dbReference type="NCBI Taxonomy" id="412755"/>
    <lineage>
        <taxon>unclassified sequences</taxon>
        <taxon>metagenomes</taxon>
        <taxon>ecological metagenomes</taxon>
    </lineage>
</organism>
<evidence type="ECO:0000259" key="1">
    <source>
        <dbReference type="Pfam" id="PF13649"/>
    </source>
</evidence>
<reference evidence="2" key="1">
    <citation type="journal article" date="2015" name="Nature">
        <title>Complex archaea that bridge the gap between prokaryotes and eukaryotes.</title>
        <authorList>
            <person name="Spang A."/>
            <person name="Saw J.H."/>
            <person name="Jorgensen S.L."/>
            <person name="Zaremba-Niedzwiedzka K."/>
            <person name="Martijn J."/>
            <person name="Lind A.E."/>
            <person name="van Eijk R."/>
            <person name="Schleper C."/>
            <person name="Guy L."/>
            <person name="Ettema T.J."/>
        </authorList>
    </citation>
    <scope>NUCLEOTIDE SEQUENCE</scope>
</reference>
<proteinExistence type="predicted"/>
<name>A0A0F8Z9P5_9ZZZZ</name>
<dbReference type="EMBL" id="LAZR01061641">
    <property type="protein sequence ID" value="KKK63174.1"/>
    <property type="molecule type" value="Genomic_DNA"/>
</dbReference>
<dbReference type="SUPFAM" id="SSF53335">
    <property type="entry name" value="S-adenosyl-L-methionine-dependent methyltransferases"/>
    <property type="match status" value="1"/>
</dbReference>
<accession>A0A0F8Z9P5</accession>
<dbReference type="CDD" id="cd02440">
    <property type="entry name" value="AdoMet_MTases"/>
    <property type="match status" value="1"/>
</dbReference>
<dbReference type="Gene3D" id="3.40.50.150">
    <property type="entry name" value="Vaccinia Virus protein VP39"/>
    <property type="match status" value="1"/>
</dbReference>
<feature type="domain" description="Methyltransferase" evidence="1">
    <location>
        <begin position="70"/>
        <end position="145"/>
    </location>
</feature>
<gene>
    <name evidence="2" type="ORF">LCGC14_2996930</name>
</gene>